<dbReference type="PROSITE" id="PS51320">
    <property type="entry name" value="TIFY"/>
    <property type="match status" value="1"/>
</dbReference>
<dbReference type="PANTHER" id="PTHR33077">
    <property type="entry name" value="PROTEIN TIFY 4A-RELATED-RELATED"/>
    <property type="match status" value="1"/>
</dbReference>
<comment type="domain">
    <text evidence="2">The jas domain is required for interaction with COI1.</text>
</comment>
<comment type="function">
    <text evidence="2">Repressor of jasmonate responses.</text>
</comment>
<protein>
    <recommendedName>
        <fullName evidence="2">Protein TIFY</fullName>
    </recommendedName>
    <alternativeName>
        <fullName evidence="2">Jasmonate ZIM domain-containing protein</fullName>
    </alternativeName>
</protein>
<dbReference type="SMART" id="SM00979">
    <property type="entry name" value="TIFY"/>
    <property type="match status" value="1"/>
</dbReference>
<dbReference type="GO" id="GO:0005634">
    <property type="term" value="C:nucleus"/>
    <property type="evidence" value="ECO:0007669"/>
    <property type="project" value="UniProtKB-SubCell"/>
</dbReference>
<organism evidence="5">
    <name type="scientific">Sesamum latifolium</name>
    <dbReference type="NCBI Taxonomy" id="2727402"/>
    <lineage>
        <taxon>Eukaryota</taxon>
        <taxon>Viridiplantae</taxon>
        <taxon>Streptophyta</taxon>
        <taxon>Embryophyta</taxon>
        <taxon>Tracheophyta</taxon>
        <taxon>Spermatophyta</taxon>
        <taxon>Magnoliopsida</taxon>
        <taxon>eudicotyledons</taxon>
        <taxon>Gunneridae</taxon>
        <taxon>Pentapetalae</taxon>
        <taxon>asterids</taxon>
        <taxon>lamiids</taxon>
        <taxon>Lamiales</taxon>
        <taxon>Pedaliaceae</taxon>
        <taxon>Sesamum</taxon>
    </lineage>
</organism>
<reference evidence="5" key="1">
    <citation type="submission" date="2020-06" db="EMBL/GenBank/DDBJ databases">
        <authorList>
            <person name="Li T."/>
            <person name="Hu X."/>
            <person name="Zhang T."/>
            <person name="Song X."/>
            <person name="Zhang H."/>
            <person name="Dai N."/>
            <person name="Sheng W."/>
            <person name="Hou X."/>
            <person name="Wei L."/>
        </authorList>
    </citation>
    <scope>NUCLEOTIDE SEQUENCE</scope>
    <source>
        <strain evidence="5">KEN1</strain>
        <tissue evidence="5">Leaf</tissue>
    </source>
</reference>
<comment type="caution">
    <text evidence="5">The sequence shown here is derived from an EMBL/GenBank/DDBJ whole genome shotgun (WGS) entry which is preliminary data.</text>
</comment>
<comment type="similarity">
    <text evidence="1 2">Belongs to the TIFY/JAZ family.</text>
</comment>
<evidence type="ECO:0000313" key="5">
    <source>
        <dbReference type="EMBL" id="KAL0417298.1"/>
    </source>
</evidence>
<evidence type="ECO:0000256" key="1">
    <source>
        <dbReference type="ARBA" id="ARBA00008614"/>
    </source>
</evidence>
<comment type="subcellular location">
    <subcellularLocation>
        <location evidence="2">Nucleus</location>
    </subcellularLocation>
</comment>
<evidence type="ECO:0000256" key="3">
    <source>
        <dbReference type="SAM" id="MobiDB-lite"/>
    </source>
</evidence>
<keyword evidence="2" id="KW-1184">Jasmonic acid signaling pathway</keyword>
<sequence length="351" mass="36262">MERDFMGLAVKQETPDETIDAAPLRSSAMQWSFSNSGSAPQLLSFQAAQEEKPKTGFDSLTSTGLVTVTTTEAAQKSIVPEKQGGVRYTVTTHSVANQANLTISPSVTTAVRQLFVAGSGQNVIGSVSSQPVAAVPVTNPVSAMPSSSPVVGTTDLRNTSKVSGAPAQLTIFYNGSVCVYDNISPEKAQAIMLLAGNGPPLISNATPAAAAPVQAAVPRSSVLDGFVLSQPYGTTPHRPSPVPVTSINVSQSAARSGNNNDTVAAKPAGVIVSSSTIAQPLKTANSLGSVSATFLSSGIFWLISKSFGFHTVGITFRLIYAFVSSFRHCPSVSQKIFGPVFGEAKGKVISG</sequence>
<reference evidence="5" key="2">
    <citation type="journal article" date="2024" name="Plant">
        <title>Genomic evolution and insights into agronomic trait innovations of Sesamum species.</title>
        <authorList>
            <person name="Miao H."/>
            <person name="Wang L."/>
            <person name="Qu L."/>
            <person name="Liu H."/>
            <person name="Sun Y."/>
            <person name="Le M."/>
            <person name="Wang Q."/>
            <person name="Wei S."/>
            <person name="Zheng Y."/>
            <person name="Lin W."/>
            <person name="Duan Y."/>
            <person name="Cao H."/>
            <person name="Xiong S."/>
            <person name="Wang X."/>
            <person name="Wei L."/>
            <person name="Li C."/>
            <person name="Ma Q."/>
            <person name="Ju M."/>
            <person name="Zhao R."/>
            <person name="Li G."/>
            <person name="Mu C."/>
            <person name="Tian Q."/>
            <person name="Mei H."/>
            <person name="Zhang T."/>
            <person name="Gao T."/>
            <person name="Zhang H."/>
        </authorList>
    </citation>
    <scope>NUCLEOTIDE SEQUENCE</scope>
    <source>
        <strain evidence="5">KEN1</strain>
    </source>
</reference>
<dbReference type="PANTHER" id="PTHR33077:SF90">
    <property type="entry name" value="PROTEIN TIFY 7"/>
    <property type="match status" value="1"/>
</dbReference>
<dbReference type="InterPro" id="IPR040390">
    <property type="entry name" value="TIFY/JAZ"/>
</dbReference>
<dbReference type="EMBL" id="JACGWN010000012">
    <property type="protein sequence ID" value="KAL0417298.1"/>
    <property type="molecule type" value="Genomic_DNA"/>
</dbReference>
<dbReference type="InterPro" id="IPR010399">
    <property type="entry name" value="Tify_dom"/>
</dbReference>
<dbReference type="GO" id="GO:0009611">
    <property type="term" value="P:response to wounding"/>
    <property type="evidence" value="ECO:0007669"/>
    <property type="project" value="UniProtKB-UniRule"/>
</dbReference>
<dbReference type="GO" id="GO:0031347">
    <property type="term" value="P:regulation of defense response"/>
    <property type="evidence" value="ECO:0007669"/>
    <property type="project" value="UniProtKB-UniRule"/>
</dbReference>
<keyword evidence="2" id="KW-0539">Nucleus</keyword>
<dbReference type="GO" id="GO:2000022">
    <property type="term" value="P:regulation of jasmonic acid mediated signaling pathway"/>
    <property type="evidence" value="ECO:0007669"/>
    <property type="project" value="UniProtKB-UniRule"/>
</dbReference>
<feature type="region of interest" description="Disordered" evidence="3">
    <location>
        <begin position="1"/>
        <end position="20"/>
    </location>
</feature>
<evidence type="ECO:0000259" key="4">
    <source>
        <dbReference type="PROSITE" id="PS51320"/>
    </source>
</evidence>
<gene>
    <name evidence="5" type="ORF">Slati_3561700</name>
</gene>
<proteinExistence type="inferred from homology"/>
<evidence type="ECO:0000256" key="2">
    <source>
        <dbReference type="RuleBase" id="RU369065"/>
    </source>
</evidence>
<dbReference type="AlphaFoldDB" id="A0AAW2UJF7"/>
<name>A0AAW2UJF7_9LAMI</name>
<accession>A0AAW2UJF7</accession>
<dbReference type="Pfam" id="PF06200">
    <property type="entry name" value="tify"/>
    <property type="match status" value="1"/>
</dbReference>
<feature type="domain" description="Tify" evidence="4">
    <location>
        <begin position="162"/>
        <end position="197"/>
    </location>
</feature>